<evidence type="ECO:0000256" key="1">
    <source>
        <dbReference type="SAM" id="MobiDB-lite"/>
    </source>
</evidence>
<comment type="caution">
    <text evidence="2">The sequence shown here is derived from an EMBL/GenBank/DDBJ whole genome shotgun (WGS) entry which is preliminary data.</text>
</comment>
<feature type="compositionally biased region" description="Basic and acidic residues" evidence="1">
    <location>
        <begin position="1"/>
        <end position="12"/>
    </location>
</feature>
<organism evidence="2 3">
    <name type="scientific">Helicobacter baculiformis</name>
    <dbReference type="NCBI Taxonomy" id="427351"/>
    <lineage>
        <taxon>Bacteria</taxon>
        <taxon>Pseudomonadati</taxon>
        <taxon>Campylobacterota</taxon>
        <taxon>Epsilonproteobacteria</taxon>
        <taxon>Campylobacterales</taxon>
        <taxon>Helicobacteraceae</taxon>
        <taxon>Helicobacter</taxon>
    </lineage>
</organism>
<dbReference type="RefSeq" id="WP_267892688.1">
    <property type="nucleotide sequence ID" value="NZ_FZMF01000015.1"/>
</dbReference>
<feature type="compositionally biased region" description="Polar residues" evidence="1">
    <location>
        <begin position="13"/>
        <end position="37"/>
    </location>
</feature>
<keyword evidence="3" id="KW-1185">Reference proteome</keyword>
<evidence type="ECO:0000313" key="2">
    <source>
        <dbReference type="EMBL" id="MFC3847043.1"/>
    </source>
</evidence>
<sequence length="44" mass="5100">MAQSKSERDHHANQCNSNNKAYRDAQNNRSNQLNSNHPEYKGNK</sequence>
<evidence type="ECO:0000313" key="3">
    <source>
        <dbReference type="Proteomes" id="UP001595783"/>
    </source>
</evidence>
<proteinExistence type="predicted"/>
<name>A0ABV7ZEP8_9HELI</name>
<dbReference type="Proteomes" id="UP001595783">
    <property type="component" value="Unassembled WGS sequence"/>
</dbReference>
<gene>
    <name evidence="2" type="ORF">ACFOPX_00625</name>
</gene>
<dbReference type="EMBL" id="JBHRZO010000002">
    <property type="protein sequence ID" value="MFC3847043.1"/>
    <property type="molecule type" value="Genomic_DNA"/>
</dbReference>
<feature type="region of interest" description="Disordered" evidence="1">
    <location>
        <begin position="1"/>
        <end position="44"/>
    </location>
</feature>
<accession>A0ABV7ZEP8</accession>
<protein>
    <submittedName>
        <fullName evidence="2">Uncharacterized protein</fullName>
    </submittedName>
</protein>
<reference evidence="3" key="1">
    <citation type="journal article" date="2019" name="Int. J. Syst. Evol. Microbiol.">
        <title>The Global Catalogue of Microorganisms (GCM) 10K type strain sequencing project: providing services to taxonomists for standard genome sequencing and annotation.</title>
        <authorList>
            <consortium name="The Broad Institute Genomics Platform"/>
            <consortium name="The Broad Institute Genome Sequencing Center for Infectious Disease"/>
            <person name="Wu L."/>
            <person name="Ma J."/>
        </authorList>
    </citation>
    <scope>NUCLEOTIDE SEQUENCE [LARGE SCALE GENOMIC DNA]</scope>
    <source>
        <strain evidence="3">CCUG 53816</strain>
    </source>
</reference>